<reference evidence="1" key="1">
    <citation type="submission" date="2020-04" db="EMBL/GenBank/DDBJ databases">
        <authorList>
            <person name="Chiriac C."/>
            <person name="Salcher M."/>
            <person name="Ghai R."/>
            <person name="Kavagutti S V."/>
        </authorList>
    </citation>
    <scope>NUCLEOTIDE SEQUENCE</scope>
</reference>
<dbReference type="EMBL" id="LR796553">
    <property type="protein sequence ID" value="CAB4151225.1"/>
    <property type="molecule type" value="Genomic_DNA"/>
</dbReference>
<organism evidence="1">
    <name type="scientific">uncultured Caudovirales phage</name>
    <dbReference type="NCBI Taxonomy" id="2100421"/>
    <lineage>
        <taxon>Viruses</taxon>
        <taxon>Duplodnaviria</taxon>
        <taxon>Heunggongvirae</taxon>
        <taxon>Uroviricota</taxon>
        <taxon>Caudoviricetes</taxon>
        <taxon>Peduoviridae</taxon>
        <taxon>Maltschvirus</taxon>
        <taxon>Maltschvirus maltsch</taxon>
    </lineage>
</organism>
<evidence type="ECO:0000313" key="1">
    <source>
        <dbReference type="EMBL" id="CAB4151225.1"/>
    </source>
</evidence>
<protein>
    <submittedName>
        <fullName evidence="1">Uncharacterized protein</fullName>
    </submittedName>
</protein>
<accession>A0A6J5MVH0</accession>
<sequence>MPNVAITALPVASSAVTTDVLPIVQGGITKQVTNALLFTSPTLVTPALGTPASGVLTNCTGLPVATGVSGLGASVATFLATPSSANLRAALTDETGTGSAVFATAPTITTPTLTAPVLGTVASGNISACTSTSMVLTTPVIGVATGTSLNTTGNQTITGTGKQGYETGSGGAVVQVTSKATGVTLDKSNGQITMVNSALAGTTIVSFTLTNSVIEAGDIIVMNHISGGTLGAYAFNASTAAGSAVINVSNLTTGSLSDAIVIRFAVIKVVSA</sequence>
<gene>
    <name evidence="1" type="ORF">UFOVP586_8</name>
</gene>
<proteinExistence type="predicted"/>
<name>A0A6J5MVH0_9CAUD</name>